<name>A0ACD3SLS3_9BURK</name>
<reference evidence="1" key="1">
    <citation type="submission" date="2019-05" db="EMBL/GenBank/DDBJ databases">
        <title>Revised genome assembly of Burkholderiaceae (previously Ralstonia) sp. PBA.</title>
        <authorList>
            <person name="Gan H.M."/>
        </authorList>
    </citation>
    <scope>NUCLEOTIDE SEQUENCE</scope>
    <source>
        <strain evidence="1">PBA</strain>
    </source>
</reference>
<gene>
    <name evidence="1" type="ORF">MW7_014080</name>
</gene>
<keyword evidence="2" id="KW-1185">Reference proteome</keyword>
<evidence type="ECO:0000313" key="2">
    <source>
        <dbReference type="Proteomes" id="UP000004277"/>
    </source>
</evidence>
<evidence type="ECO:0000313" key="1">
    <source>
        <dbReference type="EMBL" id="TMS57086.1"/>
    </source>
</evidence>
<comment type="caution">
    <text evidence="1">The sequence shown here is derived from an EMBL/GenBank/DDBJ whole genome shotgun (WGS) entry which is preliminary data.</text>
</comment>
<proteinExistence type="predicted"/>
<protein>
    <submittedName>
        <fullName evidence="1">Tetratricopeptide repeat protein</fullName>
    </submittedName>
</protein>
<dbReference type="Proteomes" id="UP000004277">
    <property type="component" value="Unassembled WGS sequence"/>
</dbReference>
<dbReference type="EMBL" id="AKCV02000025">
    <property type="protein sequence ID" value="TMS57086.1"/>
    <property type="molecule type" value="Genomic_DNA"/>
</dbReference>
<organism evidence="1 2">
    <name type="scientific">Imbroritus primus</name>
    <dbReference type="NCBI Taxonomy" id="3058603"/>
    <lineage>
        <taxon>Bacteria</taxon>
        <taxon>Pseudomonadati</taxon>
        <taxon>Pseudomonadota</taxon>
        <taxon>Betaproteobacteria</taxon>
        <taxon>Burkholderiales</taxon>
        <taxon>Burkholderiaceae</taxon>
        <taxon>Imbroritus</taxon>
    </lineage>
</organism>
<accession>A0ACD3SLS3</accession>
<sequence length="163" mass="17385">MTTQGPATGAAQITAKDPVYHVATEDDLVMLFELGNLAREQGKLRQAEAIFRGILAVRSDVAGGYMGLSRVYMDQGRVEEALQLLQVTAALEGKHRDLGQAFLGSMLLLAGRAREAVRVLQPVVESGRQNDGVALARSLLENEAKDALAGEPSRGGAPRSMGR</sequence>